<keyword evidence="11" id="KW-1185">Reference proteome</keyword>
<reference evidence="10" key="1">
    <citation type="submission" date="2025-08" db="UniProtKB">
        <authorList>
            <consortium name="Ensembl"/>
        </authorList>
    </citation>
    <scope>IDENTIFICATION</scope>
</reference>
<evidence type="ECO:0000313" key="10">
    <source>
        <dbReference type="Ensembl" id="ENSPCEP00000022431.1"/>
    </source>
</evidence>
<accession>A0A8C8SLC7</accession>
<dbReference type="Gene3D" id="2.60.40.10">
    <property type="entry name" value="Immunoglobulins"/>
    <property type="match status" value="1"/>
</dbReference>
<keyword evidence="3" id="KW-0732">Signal</keyword>
<sequence length="114" mass="12765">MSHTHILHYYPILLFPQVSCCEAQMAQSPESLLIGEGEVSTMSCYFTTTYQAFQWYQQLPGREPTHLLTANSEKNVAEGQFTGERLEKGKRSSLHITDSQLGDSGSYLCAVDTQ</sequence>
<dbReference type="Proteomes" id="UP000694393">
    <property type="component" value="Unplaced"/>
</dbReference>
<dbReference type="AlphaFoldDB" id="A0A8C8SLC7"/>
<dbReference type="InterPro" id="IPR013783">
    <property type="entry name" value="Ig-like_fold"/>
</dbReference>
<evidence type="ECO:0000256" key="7">
    <source>
        <dbReference type="ARBA" id="ARBA00038651"/>
    </source>
</evidence>
<dbReference type="Ensembl" id="ENSPCET00000023184.1">
    <property type="protein sequence ID" value="ENSPCEP00000022431.1"/>
    <property type="gene ID" value="ENSPCEG00000017126.1"/>
</dbReference>
<evidence type="ECO:0000256" key="2">
    <source>
        <dbReference type="ARBA" id="ARBA00022475"/>
    </source>
</evidence>
<dbReference type="InterPro" id="IPR007110">
    <property type="entry name" value="Ig-like_dom"/>
</dbReference>
<dbReference type="InterPro" id="IPR051896">
    <property type="entry name" value="TCR_alpha_variable"/>
</dbReference>
<keyword evidence="6" id="KW-0325">Glycoprotein</keyword>
<evidence type="ECO:0000313" key="11">
    <source>
        <dbReference type="Proteomes" id="UP000694393"/>
    </source>
</evidence>
<dbReference type="Pfam" id="PF07686">
    <property type="entry name" value="V-set"/>
    <property type="match status" value="1"/>
</dbReference>
<organism evidence="10 11">
    <name type="scientific">Pelusios castaneus</name>
    <name type="common">West African mud turtle</name>
    <dbReference type="NCBI Taxonomy" id="367368"/>
    <lineage>
        <taxon>Eukaryota</taxon>
        <taxon>Metazoa</taxon>
        <taxon>Chordata</taxon>
        <taxon>Craniata</taxon>
        <taxon>Vertebrata</taxon>
        <taxon>Euteleostomi</taxon>
        <taxon>Archelosauria</taxon>
        <taxon>Testudinata</taxon>
        <taxon>Testudines</taxon>
        <taxon>Pleurodira</taxon>
        <taxon>Pelomedusidae</taxon>
        <taxon>Pelusios</taxon>
    </lineage>
</organism>
<evidence type="ECO:0000256" key="8">
    <source>
        <dbReference type="ARBA" id="ARBA00043266"/>
    </source>
</evidence>
<feature type="domain" description="Ig-like" evidence="9">
    <location>
        <begin position="16"/>
        <end position="114"/>
    </location>
</feature>
<comment type="subunit">
    <text evidence="7">Alpha-beta TR is a heterodimer composed of an alpha and beta chain; disulfide-linked. The alpha-beta TR is associated with the transmembrane signaling CD3 coreceptor proteins to form the TR-CD3 (TcR or TCR). The assembly of alpha-beta TR heterodimers with CD3 occurs in the endoplasmic reticulum where a single alpha-beta TR heterodimer associates with one CD3D-CD3E heterodimer, one CD3G-CD3E heterodimer and one CD247 homodimer forming a stable octameric structure. CD3D-CD3E and CD3G-CD3E heterodimers preferentially associate with TR alpha and TR beta chains, respectively. The association of the CD247 homodimer is the last step of TcR assembly in the endoplasmic reticulum and is required for transport to the cell surface.</text>
</comment>
<dbReference type="PANTHER" id="PTHR19339:SF5">
    <property type="entry name" value="IG-LIKE DOMAIN-CONTAINING PROTEIN"/>
    <property type="match status" value="1"/>
</dbReference>
<keyword evidence="5" id="KW-1015">Disulfide bond</keyword>
<dbReference type="InterPro" id="IPR036179">
    <property type="entry name" value="Ig-like_dom_sf"/>
</dbReference>
<dbReference type="GO" id="GO:0042101">
    <property type="term" value="C:T cell receptor complex"/>
    <property type="evidence" value="ECO:0007669"/>
    <property type="project" value="UniProtKB-KW"/>
</dbReference>
<protein>
    <recommendedName>
        <fullName evidence="9">Ig-like domain-containing protein</fullName>
    </recommendedName>
</protein>
<keyword evidence="2" id="KW-1003">Cell membrane</keyword>
<comment type="subcellular location">
    <subcellularLocation>
        <location evidence="1">Cell membrane</location>
    </subcellularLocation>
</comment>
<evidence type="ECO:0000259" key="9">
    <source>
        <dbReference type="PROSITE" id="PS50835"/>
    </source>
</evidence>
<keyword evidence="8" id="KW-1279">T cell receptor</keyword>
<evidence type="ECO:0000256" key="1">
    <source>
        <dbReference type="ARBA" id="ARBA00004236"/>
    </source>
</evidence>
<proteinExistence type="predicted"/>
<evidence type="ECO:0000256" key="4">
    <source>
        <dbReference type="ARBA" id="ARBA00023136"/>
    </source>
</evidence>
<dbReference type="PROSITE" id="PS50835">
    <property type="entry name" value="IG_LIKE"/>
    <property type="match status" value="1"/>
</dbReference>
<name>A0A8C8SLC7_9SAUR</name>
<dbReference type="PANTHER" id="PTHR19339">
    <property type="entry name" value="T CELL RECEPTOR ALPHA VARIABLE 39"/>
    <property type="match status" value="1"/>
</dbReference>
<dbReference type="InterPro" id="IPR013106">
    <property type="entry name" value="Ig_V-set"/>
</dbReference>
<evidence type="ECO:0000256" key="3">
    <source>
        <dbReference type="ARBA" id="ARBA00022729"/>
    </source>
</evidence>
<keyword evidence="8" id="KW-0391">Immunity</keyword>
<evidence type="ECO:0000256" key="6">
    <source>
        <dbReference type="ARBA" id="ARBA00023180"/>
    </source>
</evidence>
<keyword evidence="4" id="KW-0472">Membrane</keyword>
<dbReference type="SUPFAM" id="SSF48726">
    <property type="entry name" value="Immunoglobulin"/>
    <property type="match status" value="1"/>
</dbReference>
<reference evidence="10" key="2">
    <citation type="submission" date="2025-09" db="UniProtKB">
        <authorList>
            <consortium name="Ensembl"/>
        </authorList>
    </citation>
    <scope>IDENTIFICATION</scope>
</reference>
<keyword evidence="8" id="KW-1064">Adaptive immunity</keyword>
<evidence type="ECO:0000256" key="5">
    <source>
        <dbReference type="ARBA" id="ARBA00023157"/>
    </source>
</evidence>